<reference evidence="2 3" key="1">
    <citation type="journal article" date="2018" name="BMC Genomics">
        <title>Genomic comparison of Trypanosoma conorhini and Trypanosoma rangeli to Trypanosoma cruzi strains of high and low virulence.</title>
        <authorList>
            <person name="Bradwell K.R."/>
            <person name="Koparde V.N."/>
            <person name="Matveyev A.V."/>
            <person name="Serrano M.G."/>
            <person name="Alves J.M."/>
            <person name="Parikh H."/>
            <person name="Huang B."/>
            <person name="Lee V."/>
            <person name="Espinosa-Alvarez O."/>
            <person name="Ortiz P.A."/>
            <person name="Costa-Martins A.G."/>
            <person name="Teixeira M.M."/>
            <person name="Buck G.A."/>
        </authorList>
    </citation>
    <scope>NUCLEOTIDE SEQUENCE [LARGE SCALE GENOMIC DNA]</scope>
    <source>
        <strain evidence="2 3">AM80</strain>
    </source>
</reference>
<keyword evidence="3" id="KW-1185">Reference proteome</keyword>
<dbReference type="GO" id="GO:0045505">
    <property type="term" value="F:dynein intermediate chain binding"/>
    <property type="evidence" value="ECO:0007669"/>
    <property type="project" value="InterPro"/>
</dbReference>
<dbReference type="GO" id="GO:0007018">
    <property type="term" value="P:microtubule-based movement"/>
    <property type="evidence" value="ECO:0007669"/>
    <property type="project" value="InterPro"/>
</dbReference>
<accession>A0A422NVB9</accession>
<sequence length="148" mass="16148">MNRELLKSDLNISSFFRPQTFLHALRQETAHSLHEPLVSLQLVTALSTPPEGAPLSVCLEGILLQGAFIDSSDVLQPIETADEPALFPMPKVYVAWMSKPPLSKASIAVSLYTNATKEKFLIDLMLPCASEADVKTFILAGVSLLLEP</sequence>
<dbReference type="GO" id="GO:0051959">
    <property type="term" value="F:dynein light intermediate chain binding"/>
    <property type="evidence" value="ECO:0007669"/>
    <property type="project" value="InterPro"/>
</dbReference>
<protein>
    <recommendedName>
        <fullName evidence="1">Dynein heavy chain C-terminal domain-containing protein</fullName>
    </recommendedName>
</protein>
<proteinExistence type="predicted"/>
<dbReference type="OrthoDB" id="10252139at2759"/>
<dbReference type="GO" id="GO:0030286">
    <property type="term" value="C:dynein complex"/>
    <property type="evidence" value="ECO:0007669"/>
    <property type="project" value="InterPro"/>
</dbReference>
<dbReference type="PANTHER" id="PTHR45703:SF22">
    <property type="entry name" value="DYNEIN CYTOPLASMIC 2 HEAVY CHAIN 1"/>
    <property type="match status" value="1"/>
</dbReference>
<dbReference type="InterPro" id="IPR041228">
    <property type="entry name" value="Dynein_C"/>
</dbReference>
<evidence type="ECO:0000313" key="3">
    <source>
        <dbReference type="Proteomes" id="UP000283634"/>
    </source>
</evidence>
<organism evidence="2 3">
    <name type="scientific">Trypanosoma rangeli</name>
    <dbReference type="NCBI Taxonomy" id="5698"/>
    <lineage>
        <taxon>Eukaryota</taxon>
        <taxon>Discoba</taxon>
        <taxon>Euglenozoa</taxon>
        <taxon>Kinetoplastea</taxon>
        <taxon>Metakinetoplastina</taxon>
        <taxon>Trypanosomatida</taxon>
        <taxon>Trypanosomatidae</taxon>
        <taxon>Trypanosoma</taxon>
        <taxon>Herpetosoma</taxon>
    </lineage>
</organism>
<comment type="caution">
    <text evidence="2">The sequence shown here is derived from an EMBL/GenBank/DDBJ whole genome shotgun (WGS) entry which is preliminary data.</text>
</comment>
<dbReference type="InterPro" id="IPR026983">
    <property type="entry name" value="DHC"/>
</dbReference>
<dbReference type="PANTHER" id="PTHR45703">
    <property type="entry name" value="DYNEIN HEAVY CHAIN"/>
    <property type="match status" value="1"/>
</dbReference>
<dbReference type="Gene3D" id="3.10.490.20">
    <property type="match status" value="1"/>
</dbReference>
<dbReference type="Pfam" id="PF18199">
    <property type="entry name" value="Dynein_C"/>
    <property type="match status" value="1"/>
</dbReference>
<dbReference type="RefSeq" id="XP_029240943.1">
    <property type="nucleotide sequence ID" value="XM_029379204.1"/>
</dbReference>
<dbReference type="GeneID" id="40326124"/>
<dbReference type="EMBL" id="MKGL01000048">
    <property type="protein sequence ID" value="RNF09394.1"/>
    <property type="molecule type" value="Genomic_DNA"/>
</dbReference>
<gene>
    <name evidence="2" type="ORF">TraAM80_02191</name>
</gene>
<feature type="domain" description="Dynein heavy chain C-terminal" evidence="1">
    <location>
        <begin position="10"/>
        <end position="146"/>
    </location>
</feature>
<dbReference type="Proteomes" id="UP000283634">
    <property type="component" value="Unassembled WGS sequence"/>
</dbReference>
<dbReference type="FunFam" id="3.10.490.20:FF:000004">
    <property type="entry name" value="Cytoplasmic dynein heavy chain 2"/>
    <property type="match status" value="1"/>
</dbReference>
<name>A0A422NVB9_TRYRA</name>
<evidence type="ECO:0000259" key="1">
    <source>
        <dbReference type="Pfam" id="PF18199"/>
    </source>
</evidence>
<evidence type="ECO:0000313" key="2">
    <source>
        <dbReference type="EMBL" id="RNF09394.1"/>
    </source>
</evidence>
<dbReference type="InterPro" id="IPR043160">
    <property type="entry name" value="Dynein_C_barrel"/>
</dbReference>
<dbReference type="AlphaFoldDB" id="A0A422NVB9"/>